<dbReference type="Proteomes" id="UP000236584">
    <property type="component" value="Chromosome"/>
</dbReference>
<proteinExistence type="predicted"/>
<feature type="domain" description="Transcription regulator TrmB N-terminal" evidence="1">
    <location>
        <begin position="17"/>
        <end position="81"/>
    </location>
</feature>
<evidence type="ECO:0000313" key="2">
    <source>
        <dbReference type="EMBL" id="AUV81521.1"/>
    </source>
</evidence>
<dbReference type="PANTHER" id="PTHR34293:SF1">
    <property type="entry name" value="HTH-TYPE TRANSCRIPTIONAL REGULATOR TRMBL2"/>
    <property type="match status" value="1"/>
</dbReference>
<gene>
    <name evidence="2" type="ORF">C2R22_07520</name>
</gene>
<organism evidence="2 3">
    <name type="scientific">Salinigranum rubrum</name>
    <dbReference type="NCBI Taxonomy" id="755307"/>
    <lineage>
        <taxon>Archaea</taxon>
        <taxon>Methanobacteriati</taxon>
        <taxon>Methanobacteriota</taxon>
        <taxon>Stenosarchaea group</taxon>
        <taxon>Halobacteria</taxon>
        <taxon>Halobacteriales</taxon>
        <taxon>Haloferacaceae</taxon>
        <taxon>Salinigranum</taxon>
    </lineage>
</organism>
<dbReference type="Pfam" id="PF01978">
    <property type="entry name" value="TrmB"/>
    <property type="match status" value="1"/>
</dbReference>
<dbReference type="InterPro" id="IPR036390">
    <property type="entry name" value="WH_DNA-bd_sf"/>
</dbReference>
<reference evidence="2 3" key="1">
    <citation type="submission" date="2018-01" db="EMBL/GenBank/DDBJ databases">
        <title>Complete genome sequence of Salinigranum rubrum GX10T, an extremely halophilic archaeon isolated from a marine solar saltern.</title>
        <authorList>
            <person name="Han S."/>
        </authorList>
    </citation>
    <scope>NUCLEOTIDE SEQUENCE [LARGE SCALE GENOMIC DNA]</scope>
    <source>
        <strain evidence="2 3">GX10</strain>
    </source>
</reference>
<name>A0A2I8VHX0_9EURY</name>
<sequence length="115" mass="12540">MTGEADNRAREEAIEQLTELGLGLYAARTFVGLTVLSRGTAVEVSRTTDVPRTRVYDAVEELSEAGLVAIEESTPKRFTPVGGDEAADLLLERYESRVETLRAALSTVEGEHDRS</sequence>
<dbReference type="AlphaFoldDB" id="A0A2I8VHX0"/>
<dbReference type="KEGG" id="srub:C2R22_07520"/>
<dbReference type="Gene3D" id="1.10.10.10">
    <property type="entry name" value="Winged helix-like DNA-binding domain superfamily/Winged helix DNA-binding domain"/>
    <property type="match status" value="1"/>
</dbReference>
<dbReference type="SUPFAM" id="SSF46785">
    <property type="entry name" value="Winged helix' DNA-binding domain"/>
    <property type="match status" value="1"/>
</dbReference>
<dbReference type="OrthoDB" id="30795at2157"/>
<evidence type="ECO:0000259" key="1">
    <source>
        <dbReference type="Pfam" id="PF01978"/>
    </source>
</evidence>
<evidence type="ECO:0000313" key="3">
    <source>
        <dbReference type="Proteomes" id="UP000236584"/>
    </source>
</evidence>
<accession>A0A2I8VHX0</accession>
<dbReference type="InterPro" id="IPR036388">
    <property type="entry name" value="WH-like_DNA-bd_sf"/>
</dbReference>
<keyword evidence="3" id="KW-1185">Reference proteome</keyword>
<dbReference type="RefSeq" id="WP_103425209.1">
    <property type="nucleotide sequence ID" value="NZ_CP026309.1"/>
</dbReference>
<protein>
    <recommendedName>
        <fullName evidence="1">Transcription regulator TrmB N-terminal domain-containing protein</fullName>
    </recommendedName>
</protein>
<dbReference type="PANTHER" id="PTHR34293">
    <property type="entry name" value="HTH-TYPE TRANSCRIPTIONAL REGULATOR TRMBL2"/>
    <property type="match status" value="1"/>
</dbReference>
<dbReference type="InterPro" id="IPR051797">
    <property type="entry name" value="TrmB-like"/>
</dbReference>
<dbReference type="InterPro" id="IPR002831">
    <property type="entry name" value="Tscrpt_reg_TrmB_N"/>
</dbReference>
<dbReference type="EMBL" id="CP026309">
    <property type="protein sequence ID" value="AUV81521.1"/>
    <property type="molecule type" value="Genomic_DNA"/>
</dbReference>
<dbReference type="GeneID" id="35591928"/>